<protein>
    <submittedName>
        <fullName evidence="1">Uncharacterized protein</fullName>
    </submittedName>
</protein>
<organism evidence="1">
    <name type="scientific">Pyricularia oryzae (strain Y34)</name>
    <name type="common">Rice blast fungus</name>
    <name type="synonym">Magnaporthe oryzae</name>
    <dbReference type="NCBI Taxonomy" id="1143189"/>
    <lineage>
        <taxon>Eukaryota</taxon>
        <taxon>Fungi</taxon>
        <taxon>Dikarya</taxon>
        <taxon>Ascomycota</taxon>
        <taxon>Pezizomycotina</taxon>
        <taxon>Sordariomycetes</taxon>
        <taxon>Sordariomycetidae</taxon>
        <taxon>Magnaporthales</taxon>
        <taxon>Pyriculariaceae</taxon>
        <taxon>Pyricularia</taxon>
    </lineage>
</organism>
<dbReference type="AlphaFoldDB" id="A0AA97P3K4"/>
<accession>A0AA97P3K4</accession>
<evidence type="ECO:0000313" key="1">
    <source>
        <dbReference type="EMBL" id="ELQ41082.1"/>
    </source>
</evidence>
<sequence>MSLWLEARGDVKANKTKTKLNRF</sequence>
<dbReference type="EMBL" id="JH793227">
    <property type="protein sequence ID" value="ELQ41082.1"/>
    <property type="molecule type" value="Genomic_DNA"/>
</dbReference>
<proteinExistence type="predicted"/>
<dbReference type="Proteomes" id="UP000011086">
    <property type="component" value="Unassembled WGS sequence"/>
</dbReference>
<name>A0AA97P3K4_PYRO3</name>
<gene>
    <name evidence="1" type="ORF">OOU_Y34scaffold00301g2</name>
</gene>
<reference evidence="1" key="1">
    <citation type="journal article" date="2012" name="PLoS Genet.">
        <title>Comparative analysis of the genomes of two field isolates of the rice blast fungus Magnaporthe oryzae.</title>
        <authorList>
            <person name="Xue M."/>
            <person name="Yang J."/>
            <person name="Li Z."/>
            <person name="Hu S."/>
            <person name="Yao N."/>
            <person name="Dean R.A."/>
            <person name="Zhao W."/>
            <person name="Shen M."/>
            <person name="Zhang H."/>
            <person name="Li C."/>
            <person name="Liu L."/>
            <person name="Cao L."/>
            <person name="Xu X."/>
            <person name="Xing Y."/>
            <person name="Hsiang T."/>
            <person name="Zhang Z."/>
            <person name="Xu J.R."/>
            <person name="Peng Y.L."/>
        </authorList>
    </citation>
    <scope>NUCLEOTIDE SEQUENCE</scope>
    <source>
        <strain evidence="1">Y34</strain>
    </source>
</reference>